<dbReference type="EMBL" id="JACXAF010000003">
    <property type="protein sequence ID" value="MBD1388347.1"/>
    <property type="molecule type" value="Genomic_DNA"/>
</dbReference>
<reference evidence="2" key="1">
    <citation type="submission" date="2020-09" db="EMBL/GenBank/DDBJ databases">
        <title>A novel bacterium of genus Neiella, isolated from South China Sea.</title>
        <authorList>
            <person name="Huang H."/>
            <person name="Mo K."/>
            <person name="Hu Y."/>
        </authorList>
    </citation>
    <scope>NUCLEOTIDE SEQUENCE</scope>
    <source>
        <strain evidence="2">HB171785</strain>
    </source>
</reference>
<evidence type="ECO:0000313" key="2">
    <source>
        <dbReference type="EMBL" id="MBD1388347.1"/>
    </source>
</evidence>
<sequence>MIISKHFVRIVLAIALSWFGSAHAADQITNLVVEQEIGPNQPSLIEMDVEVSKQRELHIAMIRLEDWQNVKRIQKRIKQSGPVKLRLPVADLKPGSYRVDAYLAPRRGGWTERLDQPVSANLTVVSDAQLAKNKQAKSQQKPQFAKEDKVLQVKFPKTVGDEPVDLAVKFQITQNRTLKVKLLSSENWEEFGALDFPVERNGDLNVPLENLAAQFPPGKYAWVVQILDENEEVVAKLGKHFTLGK</sequence>
<accession>A0A8J6QH37</accession>
<keyword evidence="3" id="KW-1185">Reference proteome</keyword>
<keyword evidence="1" id="KW-0732">Signal</keyword>
<proteinExistence type="predicted"/>
<evidence type="ECO:0000256" key="1">
    <source>
        <dbReference type="SAM" id="SignalP"/>
    </source>
</evidence>
<dbReference type="AlphaFoldDB" id="A0A8J6QH37"/>
<organism evidence="2 3">
    <name type="scientific">Neiella litorisoli</name>
    <dbReference type="NCBI Taxonomy" id="2771431"/>
    <lineage>
        <taxon>Bacteria</taxon>
        <taxon>Pseudomonadati</taxon>
        <taxon>Pseudomonadota</taxon>
        <taxon>Gammaproteobacteria</taxon>
        <taxon>Alteromonadales</taxon>
        <taxon>Echinimonadaceae</taxon>
        <taxon>Neiella</taxon>
    </lineage>
</organism>
<dbReference type="Proteomes" id="UP000638014">
    <property type="component" value="Unassembled WGS sequence"/>
</dbReference>
<name>A0A8J6QH37_9GAMM</name>
<evidence type="ECO:0000313" key="3">
    <source>
        <dbReference type="Proteomes" id="UP000638014"/>
    </source>
</evidence>
<comment type="caution">
    <text evidence="2">The sequence shown here is derived from an EMBL/GenBank/DDBJ whole genome shotgun (WGS) entry which is preliminary data.</text>
</comment>
<feature type="chain" id="PRO_5035276233" evidence="1">
    <location>
        <begin position="25"/>
        <end position="245"/>
    </location>
</feature>
<dbReference type="RefSeq" id="WP_191143461.1">
    <property type="nucleotide sequence ID" value="NZ_JACXAF010000003.1"/>
</dbReference>
<protein>
    <submittedName>
        <fullName evidence="2">Uncharacterized protein</fullName>
    </submittedName>
</protein>
<gene>
    <name evidence="2" type="ORF">IC617_02805</name>
</gene>
<feature type="signal peptide" evidence="1">
    <location>
        <begin position="1"/>
        <end position="24"/>
    </location>
</feature>